<name>A0ABY7D7A3_MYAAR</name>
<dbReference type="SUPFAM" id="SSF53335">
    <property type="entry name" value="S-adenosyl-L-methionine-dependent methyltransferases"/>
    <property type="match status" value="1"/>
</dbReference>
<dbReference type="CDD" id="cd02440">
    <property type="entry name" value="AdoMet_MTases"/>
    <property type="match status" value="1"/>
</dbReference>
<feature type="domain" description="Methyltransferase type 11" evidence="4">
    <location>
        <begin position="65"/>
        <end position="172"/>
    </location>
</feature>
<sequence length="300" mass="33801">MNRCKMFKFVNYIGKGCGVRFRSSWANFRKSCHDYDKYRRPVGSDLIAGLSQFYTGKQLKDLHILDVGCGTGLYGKALLDLGLGKMSLIDASKDMLSVASNKLATYIEQGCVLSLDHYQTPPLPYQNGSFDVVLLNMVIHHLDSVNGRTFPNAIRLLKEAEMCLKKKGIVAITTIPPSNAMNYWTSKQCYEFTHRTIQYFPSLDEYETMFIKSGLKSVQKLTFLGPGLICYENIIDSNGYLDQSWVNSACVFELATDEEMIAIHEKVHGLVQSGMWQQWTQENDTTEALGGVTLLVCHKD</sequence>
<evidence type="ECO:0000256" key="3">
    <source>
        <dbReference type="ARBA" id="ARBA00022691"/>
    </source>
</evidence>
<dbReference type="PANTHER" id="PTHR43464:SF19">
    <property type="entry name" value="UBIQUINONE BIOSYNTHESIS O-METHYLTRANSFERASE, MITOCHONDRIAL"/>
    <property type="match status" value="1"/>
</dbReference>
<evidence type="ECO:0000256" key="1">
    <source>
        <dbReference type="ARBA" id="ARBA00022603"/>
    </source>
</evidence>
<evidence type="ECO:0000313" key="5">
    <source>
        <dbReference type="EMBL" id="WAQ93537.1"/>
    </source>
</evidence>
<keyword evidence="1" id="KW-0489">Methyltransferase</keyword>
<accession>A0ABY7D7A3</accession>
<dbReference type="InterPro" id="IPR013216">
    <property type="entry name" value="Methyltransf_11"/>
</dbReference>
<evidence type="ECO:0000313" key="6">
    <source>
        <dbReference type="Proteomes" id="UP001164746"/>
    </source>
</evidence>
<keyword evidence="2" id="KW-0808">Transferase</keyword>
<proteinExistence type="predicted"/>
<dbReference type="Pfam" id="PF08241">
    <property type="entry name" value="Methyltransf_11"/>
    <property type="match status" value="1"/>
</dbReference>
<dbReference type="PANTHER" id="PTHR43464">
    <property type="entry name" value="METHYLTRANSFERASE"/>
    <property type="match status" value="1"/>
</dbReference>
<dbReference type="EMBL" id="CP111012">
    <property type="protein sequence ID" value="WAQ93537.1"/>
    <property type="molecule type" value="Genomic_DNA"/>
</dbReference>
<dbReference type="Gene3D" id="3.40.50.150">
    <property type="entry name" value="Vaccinia Virus protein VP39"/>
    <property type="match status" value="1"/>
</dbReference>
<organism evidence="5 6">
    <name type="scientific">Mya arenaria</name>
    <name type="common">Soft-shell clam</name>
    <dbReference type="NCBI Taxonomy" id="6604"/>
    <lineage>
        <taxon>Eukaryota</taxon>
        <taxon>Metazoa</taxon>
        <taxon>Spiralia</taxon>
        <taxon>Lophotrochozoa</taxon>
        <taxon>Mollusca</taxon>
        <taxon>Bivalvia</taxon>
        <taxon>Autobranchia</taxon>
        <taxon>Heteroconchia</taxon>
        <taxon>Euheterodonta</taxon>
        <taxon>Imparidentia</taxon>
        <taxon>Neoheterodontei</taxon>
        <taxon>Myida</taxon>
        <taxon>Myoidea</taxon>
        <taxon>Myidae</taxon>
        <taxon>Mya</taxon>
    </lineage>
</organism>
<keyword evidence="3" id="KW-0949">S-adenosyl-L-methionine</keyword>
<evidence type="ECO:0000256" key="2">
    <source>
        <dbReference type="ARBA" id="ARBA00022679"/>
    </source>
</evidence>
<dbReference type="InterPro" id="IPR029063">
    <property type="entry name" value="SAM-dependent_MTases_sf"/>
</dbReference>
<gene>
    <name evidence="5" type="ORF">MAR_006008</name>
</gene>
<reference evidence="5" key="1">
    <citation type="submission" date="2022-11" db="EMBL/GenBank/DDBJ databases">
        <title>Centuries of genome instability and evolution in soft-shell clam transmissible cancer (bioRxiv).</title>
        <authorList>
            <person name="Hart S.F.M."/>
            <person name="Yonemitsu M.A."/>
            <person name="Giersch R.M."/>
            <person name="Beal B.F."/>
            <person name="Arriagada G."/>
            <person name="Davis B.W."/>
            <person name="Ostrander E.A."/>
            <person name="Goff S.P."/>
            <person name="Metzger M.J."/>
        </authorList>
    </citation>
    <scope>NUCLEOTIDE SEQUENCE</scope>
    <source>
        <strain evidence="5">MELC-2E11</strain>
        <tissue evidence="5">Siphon/mantle</tissue>
    </source>
</reference>
<keyword evidence="6" id="KW-1185">Reference proteome</keyword>
<dbReference type="Proteomes" id="UP001164746">
    <property type="component" value="Chromosome 1"/>
</dbReference>
<evidence type="ECO:0000259" key="4">
    <source>
        <dbReference type="Pfam" id="PF08241"/>
    </source>
</evidence>
<protein>
    <submittedName>
        <fullName evidence="5">UBIG-like protein</fullName>
    </submittedName>
</protein>